<evidence type="ECO:0000256" key="1">
    <source>
        <dbReference type="ARBA" id="ARBA00001585"/>
    </source>
</evidence>
<evidence type="ECO:0000313" key="13">
    <source>
        <dbReference type="Proteomes" id="UP000641646"/>
    </source>
</evidence>
<keyword evidence="13" id="KW-1185">Reference proteome</keyword>
<dbReference type="Pfam" id="PF00561">
    <property type="entry name" value="Abhydrolase_1"/>
    <property type="match status" value="1"/>
</dbReference>
<dbReference type="PIRSF" id="PIRSF006431">
    <property type="entry name" value="Pept_S33"/>
    <property type="match status" value="1"/>
</dbReference>
<dbReference type="InterPro" id="IPR029058">
    <property type="entry name" value="AB_hydrolase_fold"/>
</dbReference>
<dbReference type="GO" id="GO:0004177">
    <property type="term" value="F:aminopeptidase activity"/>
    <property type="evidence" value="ECO:0007669"/>
    <property type="project" value="UniProtKB-UniRule"/>
</dbReference>
<sequence length="315" mass="36026">MRELYPPIEPYKEGKLQVSDIHTIHFEESGNPEGKPIVLLHGGPGGGCPPFYRQYFNPEKWRLVMFDQRGCGKSTPHAELRENTTWGLVSDIEKLREHLGIEKWVVFGGSWGSTLTLAYSETHPEKCKGLILRGIFMLRQKELRWFYQEGASYLFPDAWEEYLKPIPPEERHDMITAYYKRLTSADAQVRMAAARAWSIWEGSTSTLLQDPNIMQRFGESTFAEAFARIECHYFINKGFFETEGQLLLNVDRIRHIPAVIVQGRYDIPCPMGTAWELHKAWPEAEFIVIPDAGHSMSEAGIRSALIAATDKFSSL</sequence>
<reference evidence="12" key="1">
    <citation type="journal article" date="2015" name="ISME J.">
        <title>Draft Genome Sequence of Streptomyces incarnatus NRRL8089, which Produces the Nucleoside Antibiotic Sinefungin.</title>
        <authorList>
            <person name="Oshima K."/>
            <person name="Hattori M."/>
            <person name="Shimizu H."/>
            <person name="Fukuda K."/>
            <person name="Nemoto M."/>
            <person name="Inagaki K."/>
            <person name="Tamura T."/>
        </authorList>
    </citation>
    <scope>NUCLEOTIDE SEQUENCE</scope>
    <source>
        <strain evidence="12">FACHB-1375</strain>
    </source>
</reference>
<feature type="domain" description="AB hydrolase-1" evidence="11">
    <location>
        <begin position="35"/>
        <end position="296"/>
    </location>
</feature>
<gene>
    <name evidence="12" type="primary">pip</name>
    <name evidence="12" type="ORF">H6G03_07305</name>
</gene>
<dbReference type="GO" id="GO:0006508">
    <property type="term" value="P:proteolysis"/>
    <property type="evidence" value="ECO:0007669"/>
    <property type="project" value="UniProtKB-KW"/>
</dbReference>
<evidence type="ECO:0000313" key="12">
    <source>
        <dbReference type="EMBL" id="MBD2180910.1"/>
    </source>
</evidence>
<dbReference type="PRINTS" id="PR00793">
    <property type="entry name" value="PROAMNOPTASE"/>
</dbReference>
<dbReference type="Gene3D" id="3.40.50.1820">
    <property type="entry name" value="alpha/beta hydrolase"/>
    <property type="match status" value="1"/>
</dbReference>
<name>A0A926VC13_9CYAN</name>
<keyword evidence="6 8" id="KW-0645">Protease</keyword>
<evidence type="ECO:0000256" key="3">
    <source>
        <dbReference type="ARBA" id="ARBA00010088"/>
    </source>
</evidence>
<dbReference type="RefSeq" id="WP_190463593.1">
    <property type="nucleotide sequence ID" value="NZ_JACJPW010000013.1"/>
</dbReference>
<evidence type="ECO:0000259" key="11">
    <source>
        <dbReference type="Pfam" id="PF00561"/>
    </source>
</evidence>
<dbReference type="SUPFAM" id="SSF53474">
    <property type="entry name" value="alpha/beta-Hydrolases"/>
    <property type="match status" value="1"/>
</dbReference>
<dbReference type="InterPro" id="IPR005944">
    <property type="entry name" value="Pro_iminopeptidase"/>
</dbReference>
<comment type="catalytic activity">
    <reaction evidence="1 8 10">
        <text>Release of N-terminal proline from a peptide.</text>
        <dbReference type="EC" id="3.4.11.5"/>
    </reaction>
</comment>
<dbReference type="EC" id="3.4.11.5" evidence="8 10"/>
<comment type="caution">
    <text evidence="12">The sequence shown here is derived from an EMBL/GenBank/DDBJ whole genome shotgun (WGS) entry which is preliminary data.</text>
</comment>
<keyword evidence="7 8" id="KW-0378">Hydrolase</keyword>
<dbReference type="Proteomes" id="UP000641646">
    <property type="component" value="Unassembled WGS sequence"/>
</dbReference>
<comment type="similarity">
    <text evidence="3 8 10">Belongs to the peptidase S33 family.</text>
</comment>
<evidence type="ECO:0000256" key="9">
    <source>
        <dbReference type="PIRSR" id="PIRSR006431-1"/>
    </source>
</evidence>
<accession>A0A926VC13</accession>
<feature type="active site" description="Nucleophile" evidence="9">
    <location>
        <position position="110"/>
    </location>
</feature>
<dbReference type="InterPro" id="IPR000073">
    <property type="entry name" value="AB_hydrolase_1"/>
</dbReference>
<evidence type="ECO:0000256" key="5">
    <source>
        <dbReference type="ARBA" id="ARBA00022490"/>
    </source>
</evidence>
<keyword evidence="4 8" id="KW-0031">Aminopeptidase</keyword>
<dbReference type="AlphaFoldDB" id="A0A926VC13"/>
<feature type="active site" description="Proton donor" evidence="9">
    <location>
        <position position="294"/>
    </location>
</feature>
<evidence type="ECO:0000256" key="6">
    <source>
        <dbReference type="ARBA" id="ARBA00022670"/>
    </source>
</evidence>
<dbReference type="PANTHER" id="PTHR43722:SF1">
    <property type="entry name" value="PROLINE IMINOPEPTIDASE"/>
    <property type="match status" value="1"/>
</dbReference>
<comment type="subcellular location">
    <subcellularLocation>
        <location evidence="2 8">Cytoplasm</location>
    </subcellularLocation>
</comment>
<evidence type="ECO:0000256" key="7">
    <source>
        <dbReference type="ARBA" id="ARBA00022801"/>
    </source>
</evidence>
<evidence type="ECO:0000256" key="10">
    <source>
        <dbReference type="RuleBase" id="RU003421"/>
    </source>
</evidence>
<dbReference type="InterPro" id="IPR002410">
    <property type="entry name" value="Peptidase_S33"/>
</dbReference>
<keyword evidence="5 8" id="KW-0963">Cytoplasm</keyword>
<evidence type="ECO:0000256" key="8">
    <source>
        <dbReference type="PIRNR" id="PIRNR006431"/>
    </source>
</evidence>
<dbReference type="EMBL" id="JACJPW010000013">
    <property type="protein sequence ID" value="MBD2180910.1"/>
    <property type="molecule type" value="Genomic_DNA"/>
</dbReference>
<evidence type="ECO:0000256" key="2">
    <source>
        <dbReference type="ARBA" id="ARBA00004496"/>
    </source>
</evidence>
<protein>
    <recommendedName>
        <fullName evidence="8 10">Proline iminopeptidase</fullName>
        <shortName evidence="8">PIP</shortName>
        <ecNumber evidence="8 10">3.4.11.5</ecNumber>
    </recommendedName>
    <alternativeName>
        <fullName evidence="8">Prolyl aminopeptidase</fullName>
    </alternativeName>
</protein>
<dbReference type="NCBIfam" id="TIGR01249">
    <property type="entry name" value="pro_imino_pep_1"/>
    <property type="match status" value="1"/>
</dbReference>
<dbReference type="PANTHER" id="PTHR43722">
    <property type="entry name" value="PROLINE IMINOPEPTIDASE"/>
    <property type="match status" value="1"/>
</dbReference>
<organism evidence="12 13">
    <name type="scientific">Aerosakkonema funiforme FACHB-1375</name>
    <dbReference type="NCBI Taxonomy" id="2949571"/>
    <lineage>
        <taxon>Bacteria</taxon>
        <taxon>Bacillati</taxon>
        <taxon>Cyanobacteriota</taxon>
        <taxon>Cyanophyceae</taxon>
        <taxon>Oscillatoriophycideae</taxon>
        <taxon>Aerosakkonematales</taxon>
        <taxon>Aerosakkonemataceae</taxon>
        <taxon>Aerosakkonema</taxon>
    </lineage>
</organism>
<dbReference type="GO" id="GO:0005737">
    <property type="term" value="C:cytoplasm"/>
    <property type="evidence" value="ECO:0007669"/>
    <property type="project" value="UniProtKB-SubCell"/>
</dbReference>
<reference evidence="12" key="2">
    <citation type="submission" date="2020-08" db="EMBL/GenBank/DDBJ databases">
        <authorList>
            <person name="Chen M."/>
            <person name="Teng W."/>
            <person name="Zhao L."/>
            <person name="Hu C."/>
            <person name="Zhou Y."/>
            <person name="Han B."/>
            <person name="Song L."/>
            <person name="Shu W."/>
        </authorList>
    </citation>
    <scope>NUCLEOTIDE SEQUENCE</scope>
    <source>
        <strain evidence="12">FACHB-1375</strain>
    </source>
</reference>
<feature type="active site" evidence="9">
    <location>
        <position position="266"/>
    </location>
</feature>
<proteinExistence type="inferred from homology"/>
<evidence type="ECO:0000256" key="4">
    <source>
        <dbReference type="ARBA" id="ARBA00022438"/>
    </source>
</evidence>